<feature type="region of interest" description="Disordered" evidence="4">
    <location>
        <begin position="91"/>
        <end position="125"/>
    </location>
</feature>
<reference evidence="7 8" key="1">
    <citation type="submission" date="2019-02" db="EMBL/GenBank/DDBJ databases">
        <title>Deep-cultivation of Planctomycetes and their phenomic and genomic characterization uncovers novel biology.</title>
        <authorList>
            <person name="Wiegand S."/>
            <person name="Jogler M."/>
            <person name="Boedeker C."/>
            <person name="Pinto D."/>
            <person name="Vollmers J."/>
            <person name="Rivas-Marin E."/>
            <person name="Kohn T."/>
            <person name="Peeters S.H."/>
            <person name="Heuer A."/>
            <person name="Rast P."/>
            <person name="Oberbeckmann S."/>
            <person name="Bunk B."/>
            <person name="Jeske O."/>
            <person name="Meyerdierks A."/>
            <person name="Storesund J.E."/>
            <person name="Kallscheuer N."/>
            <person name="Luecker S."/>
            <person name="Lage O.M."/>
            <person name="Pohl T."/>
            <person name="Merkel B.J."/>
            <person name="Hornburger P."/>
            <person name="Mueller R.-W."/>
            <person name="Bruemmer F."/>
            <person name="Labrenz M."/>
            <person name="Spormann A.M."/>
            <person name="Op Den Camp H."/>
            <person name="Overmann J."/>
            <person name="Amann R."/>
            <person name="Jetten M.S.M."/>
            <person name="Mascher T."/>
            <person name="Medema M.H."/>
            <person name="Devos D.P."/>
            <person name="Kaster A.-K."/>
            <person name="Ovreas L."/>
            <person name="Rohde M."/>
            <person name="Galperin M.Y."/>
            <person name="Jogler C."/>
        </authorList>
    </citation>
    <scope>NUCLEOTIDE SEQUENCE [LARGE SCALE GENOMIC DNA]</scope>
    <source>
        <strain evidence="7 8">Pan54</strain>
    </source>
</reference>
<proteinExistence type="predicted"/>
<accession>A0A5C5XPX7</accession>
<dbReference type="InterPro" id="IPR036388">
    <property type="entry name" value="WH-like_DNA-bd_sf"/>
</dbReference>
<protein>
    <submittedName>
        <fullName evidence="7">ECF RNA polymerase sigma factor SigW</fullName>
    </submittedName>
</protein>
<organism evidence="7 8">
    <name type="scientific">Rubinisphaera italica</name>
    <dbReference type="NCBI Taxonomy" id="2527969"/>
    <lineage>
        <taxon>Bacteria</taxon>
        <taxon>Pseudomonadati</taxon>
        <taxon>Planctomycetota</taxon>
        <taxon>Planctomycetia</taxon>
        <taxon>Planctomycetales</taxon>
        <taxon>Planctomycetaceae</taxon>
        <taxon>Rubinisphaera</taxon>
    </lineage>
</organism>
<dbReference type="AlphaFoldDB" id="A0A5C5XPX7"/>
<gene>
    <name evidence="7" type="primary">sigW_8</name>
    <name evidence="7" type="ORF">Pan54_52270</name>
</gene>
<evidence type="ECO:0000313" key="8">
    <source>
        <dbReference type="Proteomes" id="UP000316095"/>
    </source>
</evidence>
<dbReference type="InterPro" id="IPR007627">
    <property type="entry name" value="RNA_pol_sigma70_r2"/>
</dbReference>
<dbReference type="Gene3D" id="1.10.10.10">
    <property type="entry name" value="Winged helix-like DNA-binding domain superfamily/Winged helix DNA-binding domain"/>
    <property type="match status" value="1"/>
</dbReference>
<dbReference type="Pfam" id="PF00196">
    <property type="entry name" value="GerE"/>
    <property type="match status" value="1"/>
</dbReference>
<dbReference type="PANTHER" id="PTHR43133:SF62">
    <property type="entry name" value="RNA POLYMERASE SIGMA FACTOR SIGZ"/>
    <property type="match status" value="1"/>
</dbReference>
<dbReference type="InterPro" id="IPR014284">
    <property type="entry name" value="RNA_pol_sigma-70_dom"/>
</dbReference>
<dbReference type="NCBIfam" id="TIGR02937">
    <property type="entry name" value="sigma70-ECF"/>
    <property type="match status" value="1"/>
</dbReference>
<dbReference type="Pfam" id="PF04542">
    <property type="entry name" value="Sigma70_r2"/>
    <property type="match status" value="1"/>
</dbReference>
<dbReference type="Gene3D" id="1.10.1740.10">
    <property type="match status" value="1"/>
</dbReference>
<keyword evidence="3" id="KW-0804">Transcription</keyword>
<dbReference type="RefSeq" id="WP_146506174.1">
    <property type="nucleotide sequence ID" value="NZ_SJPG01000001.1"/>
</dbReference>
<evidence type="ECO:0000256" key="3">
    <source>
        <dbReference type="ARBA" id="ARBA00023163"/>
    </source>
</evidence>
<evidence type="ECO:0000259" key="5">
    <source>
        <dbReference type="Pfam" id="PF00196"/>
    </source>
</evidence>
<keyword evidence="8" id="KW-1185">Reference proteome</keyword>
<evidence type="ECO:0000256" key="4">
    <source>
        <dbReference type="SAM" id="MobiDB-lite"/>
    </source>
</evidence>
<dbReference type="PANTHER" id="PTHR43133">
    <property type="entry name" value="RNA POLYMERASE ECF-TYPE SIGMA FACTO"/>
    <property type="match status" value="1"/>
</dbReference>
<keyword evidence="1" id="KW-0805">Transcription regulation</keyword>
<evidence type="ECO:0000313" key="7">
    <source>
        <dbReference type="EMBL" id="TWT64463.1"/>
    </source>
</evidence>
<dbReference type="GO" id="GO:0006352">
    <property type="term" value="P:DNA-templated transcription initiation"/>
    <property type="evidence" value="ECO:0007669"/>
    <property type="project" value="InterPro"/>
</dbReference>
<dbReference type="Proteomes" id="UP000316095">
    <property type="component" value="Unassembled WGS sequence"/>
</dbReference>
<dbReference type="OrthoDB" id="257668at2"/>
<dbReference type="EMBL" id="SJPG01000001">
    <property type="protein sequence ID" value="TWT64463.1"/>
    <property type="molecule type" value="Genomic_DNA"/>
</dbReference>
<sequence>MNTSADQNLISSIRKGEESVWKHVIETYEGRLQAFAYSRLNNKAMAEDIVQETFIGFLTSLPNYDDKRTSLESFLFRIAAYKITDALRKQGRRPSMAMDDDPTIPGRSRKASSMARSREGADRQKKHLLETLSETIRQWRDESDYERIKCCELLFVRGLPNKKVSEKLNLTEQQVANHKQALLHKLKDHSITDRSD</sequence>
<evidence type="ECO:0000256" key="2">
    <source>
        <dbReference type="ARBA" id="ARBA00023082"/>
    </source>
</evidence>
<dbReference type="InterPro" id="IPR013325">
    <property type="entry name" value="RNA_pol_sigma_r2"/>
</dbReference>
<dbReference type="GO" id="GO:0016987">
    <property type="term" value="F:sigma factor activity"/>
    <property type="evidence" value="ECO:0007669"/>
    <property type="project" value="UniProtKB-KW"/>
</dbReference>
<dbReference type="SUPFAM" id="SSF88946">
    <property type="entry name" value="Sigma2 domain of RNA polymerase sigma factors"/>
    <property type="match status" value="1"/>
</dbReference>
<feature type="compositionally biased region" description="Basic and acidic residues" evidence="4">
    <location>
        <begin position="116"/>
        <end position="125"/>
    </location>
</feature>
<evidence type="ECO:0000256" key="1">
    <source>
        <dbReference type="ARBA" id="ARBA00023015"/>
    </source>
</evidence>
<dbReference type="InterPro" id="IPR000792">
    <property type="entry name" value="Tscrpt_reg_LuxR_C"/>
</dbReference>
<name>A0A5C5XPX7_9PLAN</name>
<feature type="domain" description="RNA polymerase sigma-70 region 2" evidence="6">
    <location>
        <begin position="25"/>
        <end position="93"/>
    </location>
</feature>
<feature type="domain" description="HTH luxR-type" evidence="5">
    <location>
        <begin position="155"/>
        <end position="193"/>
    </location>
</feature>
<comment type="caution">
    <text evidence="7">The sequence shown here is derived from an EMBL/GenBank/DDBJ whole genome shotgun (WGS) entry which is preliminary data.</text>
</comment>
<evidence type="ECO:0000259" key="6">
    <source>
        <dbReference type="Pfam" id="PF04542"/>
    </source>
</evidence>
<dbReference type="InterPro" id="IPR039425">
    <property type="entry name" value="RNA_pol_sigma-70-like"/>
</dbReference>
<keyword evidence="2" id="KW-0731">Sigma factor</keyword>